<protein>
    <submittedName>
        <fullName evidence="2">Uncharacterized protein</fullName>
    </submittedName>
</protein>
<feature type="compositionally biased region" description="Basic residues" evidence="1">
    <location>
        <begin position="121"/>
        <end position="131"/>
    </location>
</feature>
<feature type="region of interest" description="Disordered" evidence="1">
    <location>
        <begin position="52"/>
        <end position="153"/>
    </location>
</feature>
<evidence type="ECO:0000313" key="2">
    <source>
        <dbReference type="EMBL" id="AOO94279.1"/>
    </source>
</evidence>
<organism evidence="2">
    <name type="scientific">Rhizobium leguminosarum bv. trifolii</name>
    <dbReference type="NCBI Taxonomy" id="386"/>
    <lineage>
        <taxon>Bacteria</taxon>
        <taxon>Pseudomonadati</taxon>
        <taxon>Pseudomonadota</taxon>
        <taxon>Alphaproteobacteria</taxon>
        <taxon>Hyphomicrobiales</taxon>
        <taxon>Rhizobiaceae</taxon>
        <taxon>Rhizobium/Agrobacterium group</taxon>
        <taxon>Rhizobium</taxon>
    </lineage>
</organism>
<name>A0A1B8R2Q3_RHILT</name>
<sequence length="189" mass="21213">MKTQQRKFVVEFKSGRRRSAKQPDSIWGNADLKSLARQAQAEAPHLFEPNMIGTASEKHGPSQPHPSPEKDLVFSAEADGYNVGELSRDTEQLGAPVQHEPWIAAVDSSPEEEASKPQARAIKRRRRRAGRGKAASVAERQSTPAPNDASRDELTVLYEENRQLKRLLAEHLLQQNIELRKMLERFGDA</sequence>
<evidence type="ECO:0000256" key="1">
    <source>
        <dbReference type="SAM" id="MobiDB-lite"/>
    </source>
</evidence>
<proteinExistence type="predicted"/>
<dbReference type="RefSeq" id="WP_065277903.1">
    <property type="nucleotide sequence ID" value="NZ_MAMO01000175.1"/>
</dbReference>
<reference evidence="2" key="1">
    <citation type="journal article" date="2015" name="BMC Genomics">
        <title>Transcriptome profiling of a Rhizobium leguminosarum bv. trifolii rosR mutant reveals the role of the transcriptional regulator RosR in motility, synthesis of cell-surface components, and other cellular processes.</title>
        <authorList>
            <person name="Rachwal K."/>
            <person name="Matczynska E."/>
            <person name="Janczarek M."/>
        </authorList>
    </citation>
    <scope>NUCLEOTIDE SEQUENCE</scope>
    <source>
        <strain evidence="2">Rt24.2</strain>
    </source>
</reference>
<accession>A0A1B8R2Q3</accession>
<reference evidence="2" key="2">
    <citation type="journal article" date="2016" name="Front. Microbiol.">
        <title>The Regulatory Protein RosR Affects Rhizobium leguminosarum bv. trifolii Protein Profiles, Cell Surface Properties, and Symbiosis with Clover.</title>
        <authorList>
            <person name="Rachwal K."/>
            <person name="Boguszewska A."/>
            <person name="Kopcinska J."/>
            <person name="Karas M."/>
            <person name="Tchorzewski M."/>
            <person name="Janczarek M."/>
        </authorList>
    </citation>
    <scope>NUCLEOTIDE SEQUENCE</scope>
    <source>
        <strain evidence="2">Rt24.2</strain>
    </source>
</reference>
<dbReference type="AlphaFoldDB" id="A0A1B8R2Q3"/>
<dbReference type="EMBL" id="KX491915">
    <property type="protein sequence ID" value="AOO94279.1"/>
    <property type="molecule type" value="Genomic_DNA"/>
</dbReference>